<dbReference type="SUPFAM" id="SSF47802">
    <property type="entry name" value="DNA polymerase beta, N-terminal domain-like"/>
    <property type="match status" value="1"/>
</dbReference>
<name>A0A8J5LJ16_ZINOF</name>
<dbReference type="PANTHER" id="PTHR11276:SF41">
    <property type="entry name" value="DNA POLYMERASE LAMBDA"/>
    <property type="match status" value="1"/>
</dbReference>
<dbReference type="GO" id="GO:0003887">
    <property type="term" value="F:DNA-directed DNA polymerase activity"/>
    <property type="evidence" value="ECO:0007669"/>
    <property type="project" value="InterPro"/>
</dbReference>
<evidence type="ECO:0000259" key="9">
    <source>
        <dbReference type="SMART" id="SM00483"/>
    </source>
</evidence>
<evidence type="ECO:0000256" key="7">
    <source>
        <dbReference type="PIRSR" id="PIRSR622312-50"/>
    </source>
</evidence>
<evidence type="ECO:0000256" key="3">
    <source>
        <dbReference type="ARBA" id="ARBA00022679"/>
    </source>
</evidence>
<evidence type="ECO:0000256" key="8">
    <source>
        <dbReference type="SAM" id="MobiDB-lite"/>
    </source>
</evidence>
<evidence type="ECO:0000256" key="6">
    <source>
        <dbReference type="ARBA" id="ARBA00023242"/>
    </source>
</evidence>
<dbReference type="Pfam" id="PF10391">
    <property type="entry name" value="DNA_pol_lambd_f"/>
    <property type="match status" value="1"/>
</dbReference>
<proteinExistence type="inferred from homology"/>
<dbReference type="FunFam" id="1.10.150.20:FF:000010">
    <property type="entry name" value="DNA polymerase lambda"/>
    <property type="match status" value="1"/>
</dbReference>
<dbReference type="AlphaFoldDB" id="A0A8J5LJ16"/>
<feature type="region of interest" description="Disordered" evidence="8">
    <location>
        <begin position="279"/>
        <end position="315"/>
    </location>
</feature>
<dbReference type="InterPro" id="IPR022312">
    <property type="entry name" value="DNA_pol_X"/>
</dbReference>
<keyword evidence="3" id="KW-0808">Transferase</keyword>
<dbReference type="GO" id="GO:0003677">
    <property type="term" value="F:DNA binding"/>
    <property type="evidence" value="ECO:0007669"/>
    <property type="project" value="InterPro"/>
</dbReference>
<sequence length="633" mass="70430">MYDLIDAIAASVVHPSCRTRVISPPAATDYEEDVAFVVASLIYYYYFWMSRKGGSKKPQHSSPPDSDGMFQGMVVFLLPKGVQLRRLQVYRSSFPVSFSVLMQCRKELCAGLGMEAEADPNGSCGWPNTEKEPLCLSGYWRKLMVGWLLKKLFCNAFVVLAYVVLSVAIECLLCYQWLENCLKLGEKIAEEPYVMTFERGGSAKRSCIISPEPSETRHSDDESLSHKRCTVSFKKPKCGEGTSKKEKDLAEQGDSGKTKYEASGIHGVDGLLVGMGASHSSSFHNDTQSDFDTDDSGTPENKPTEAGAYDEEDNSEGHEFGDLYILNALVAKSIFYSKIIAPFEDDASHPQCPYDPPDLNKNITEIFGKLINIYRGKERISLMFNNLCHANSKFYCFASALGDERRSFSYYKAIPVIEKLPFRIESVDQVKNLPTIGKSLQDHESKVKEGPLDGPLHRLGHFSLCSLGVAKPWRVAVTMVVMAIKFSRLRLTPRGGFASSLLLWEYAAKSHGAAGKVGNLSLGVMVAKIHEILSTGKLSKLEHFENDEKVKTVSLFGEVWGIGPVTALKLYEKGHHTLDDLKQDDSLSTAQKIGLKYFDDIKKRIPRHEVKDMEMLLQKAGQELLPGVSIFDT</sequence>
<feature type="region of interest" description="Disordered" evidence="8">
    <location>
        <begin position="238"/>
        <end position="261"/>
    </location>
</feature>
<keyword evidence="6" id="KW-0539">Nucleus</keyword>
<gene>
    <name evidence="10" type="ORF">ZIOFF_024392</name>
</gene>
<comment type="subcellular location">
    <subcellularLocation>
        <location evidence="1">Nucleus</location>
    </subcellularLocation>
</comment>
<feature type="compositionally biased region" description="Polar residues" evidence="8">
    <location>
        <begin position="279"/>
        <end position="288"/>
    </location>
</feature>
<comment type="caution">
    <text evidence="10">The sequence shown here is derived from an EMBL/GenBank/DDBJ whole genome shotgun (WGS) entry which is preliminary data.</text>
</comment>
<keyword evidence="4" id="KW-0548">Nucleotidyltransferase</keyword>
<accession>A0A8J5LJ16</accession>
<dbReference type="GO" id="GO:0046872">
    <property type="term" value="F:metal ion binding"/>
    <property type="evidence" value="ECO:0007669"/>
    <property type="project" value="UniProtKB-KW"/>
</dbReference>
<protein>
    <recommendedName>
        <fullName evidence="9">DNA-directed DNA polymerase X domain-containing protein</fullName>
    </recommendedName>
</protein>
<feature type="domain" description="DNA-directed DNA polymerase X" evidence="9">
    <location>
        <begin position="375"/>
        <end position="632"/>
    </location>
</feature>
<reference evidence="10 11" key="1">
    <citation type="submission" date="2020-08" db="EMBL/GenBank/DDBJ databases">
        <title>Plant Genome Project.</title>
        <authorList>
            <person name="Zhang R.-G."/>
        </authorList>
    </citation>
    <scope>NUCLEOTIDE SEQUENCE [LARGE SCALE GENOMIC DNA]</scope>
    <source>
        <tissue evidence="10">Rhizome</tissue>
    </source>
</reference>
<keyword evidence="5" id="KW-0479">Metal-binding</keyword>
<dbReference type="SMART" id="SM00483">
    <property type="entry name" value="POLXc"/>
    <property type="match status" value="1"/>
</dbReference>
<evidence type="ECO:0000256" key="5">
    <source>
        <dbReference type="ARBA" id="ARBA00022723"/>
    </source>
</evidence>
<dbReference type="Gene3D" id="1.10.150.110">
    <property type="entry name" value="DNA polymerase beta, N-terminal domain-like"/>
    <property type="match status" value="1"/>
</dbReference>
<feature type="compositionally biased region" description="Basic and acidic residues" evidence="8">
    <location>
        <begin position="242"/>
        <end position="260"/>
    </location>
</feature>
<dbReference type="EMBL" id="JACMSC010000007">
    <property type="protein sequence ID" value="KAG6514053.1"/>
    <property type="molecule type" value="Genomic_DNA"/>
</dbReference>
<evidence type="ECO:0000313" key="10">
    <source>
        <dbReference type="EMBL" id="KAG6514053.1"/>
    </source>
</evidence>
<dbReference type="Proteomes" id="UP000734854">
    <property type="component" value="Unassembled WGS sequence"/>
</dbReference>
<comment type="similarity">
    <text evidence="2">Belongs to the DNA polymerase type-X family.</text>
</comment>
<dbReference type="GO" id="GO:0005634">
    <property type="term" value="C:nucleus"/>
    <property type="evidence" value="ECO:0007669"/>
    <property type="project" value="UniProtKB-SubCell"/>
</dbReference>
<evidence type="ECO:0000256" key="1">
    <source>
        <dbReference type="ARBA" id="ARBA00004123"/>
    </source>
</evidence>
<dbReference type="InterPro" id="IPR002054">
    <property type="entry name" value="DNA-dir_DNA_pol_X"/>
</dbReference>
<keyword evidence="11" id="KW-1185">Reference proteome</keyword>
<evidence type="ECO:0000256" key="2">
    <source>
        <dbReference type="ARBA" id="ARBA00008323"/>
    </source>
</evidence>
<organism evidence="10 11">
    <name type="scientific">Zingiber officinale</name>
    <name type="common">Ginger</name>
    <name type="synonym">Amomum zingiber</name>
    <dbReference type="NCBI Taxonomy" id="94328"/>
    <lineage>
        <taxon>Eukaryota</taxon>
        <taxon>Viridiplantae</taxon>
        <taxon>Streptophyta</taxon>
        <taxon>Embryophyta</taxon>
        <taxon>Tracheophyta</taxon>
        <taxon>Spermatophyta</taxon>
        <taxon>Magnoliopsida</taxon>
        <taxon>Liliopsida</taxon>
        <taxon>Zingiberales</taxon>
        <taxon>Zingiberaceae</taxon>
        <taxon>Zingiber</taxon>
    </lineage>
</organism>
<dbReference type="SUPFAM" id="SSF81585">
    <property type="entry name" value="PsbU/PolX domain-like"/>
    <property type="match status" value="1"/>
</dbReference>
<evidence type="ECO:0000256" key="4">
    <source>
        <dbReference type="ARBA" id="ARBA00022695"/>
    </source>
</evidence>
<dbReference type="InterPro" id="IPR027421">
    <property type="entry name" value="DNA_pol_lamdba_lyase_dom_sf"/>
</dbReference>
<dbReference type="GO" id="GO:0006303">
    <property type="term" value="P:double-strand break repair via nonhomologous end joining"/>
    <property type="evidence" value="ECO:0007669"/>
    <property type="project" value="TreeGrafter"/>
</dbReference>
<evidence type="ECO:0000313" key="11">
    <source>
        <dbReference type="Proteomes" id="UP000734854"/>
    </source>
</evidence>
<dbReference type="InterPro" id="IPR018944">
    <property type="entry name" value="DNA_pol_lambd_fingers_domain"/>
</dbReference>
<dbReference type="Gene3D" id="1.10.150.20">
    <property type="entry name" value="5' to 3' exonuclease, C-terminal subdomain"/>
    <property type="match status" value="1"/>
</dbReference>
<feature type="active site" description="Nucleophile; Schiff-base intermediate with DNA; for 5'-dRP lyase activity" evidence="7">
    <location>
        <position position="528"/>
    </location>
</feature>
<dbReference type="PANTHER" id="PTHR11276">
    <property type="entry name" value="DNA POLYMERASE TYPE-X FAMILY MEMBER"/>
    <property type="match status" value="1"/>
</dbReference>